<evidence type="ECO:0000259" key="11">
    <source>
        <dbReference type="PROSITE" id="PS50157"/>
    </source>
</evidence>
<evidence type="ECO:0000256" key="9">
    <source>
        <dbReference type="PROSITE-ProRule" id="PRU00042"/>
    </source>
</evidence>
<dbReference type="InterPro" id="IPR050331">
    <property type="entry name" value="Zinc_finger"/>
</dbReference>
<keyword evidence="4" id="KW-0227">DNA damage</keyword>
<dbReference type="PROSITE" id="PS00028">
    <property type="entry name" value="ZINC_FINGER_C2H2_1"/>
    <property type="match status" value="4"/>
</dbReference>
<evidence type="ECO:0000256" key="7">
    <source>
        <dbReference type="ARBA" id="ARBA00023204"/>
    </source>
</evidence>
<evidence type="ECO:0000256" key="4">
    <source>
        <dbReference type="ARBA" id="ARBA00022763"/>
    </source>
</evidence>
<evidence type="ECO:0000256" key="3">
    <source>
        <dbReference type="ARBA" id="ARBA00022737"/>
    </source>
</evidence>
<feature type="domain" description="C2H2-type" evidence="11">
    <location>
        <begin position="204"/>
        <end position="227"/>
    </location>
</feature>
<feature type="domain" description="C2H2-type" evidence="11">
    <location>
        <begin position="147"/>
        <end position="175"/>
    </location>
</feature>
<dbReference type="EMBL" id="DF143776">
    <property type="protein sequence ID" value="GAA54192.1"/>
    <property type="molecule type" value="Genomic_DNA"/>
</dbReference>
<dbReference type="PANTHER" id="PTHR16515:SF66">
    <property type="entry name" value="C2H2-TYPE DOMAIN-CONTAINING PROTEIN"/>
    <property type="match status" value="1"/>
</dbReference>
<reference key="2">
    <citation type="submission" date="2011-10" db="EMBL/GenBank/DDBJ databases">
        <title>The genome and transcriptome sequence of Clonorchis sinensis provide insights into the carcinogenic liver fluke.</title>
        <authorList>
            <person name="Wang X."/>
            <person name="Huang Y."/>
            <person name="Chen W."/>
            <person name="Liu H."/>
            <person name="Guo L."/>
            <person name="Chen Y."/>
            <person name="Luo F."/>
            <person name="Zhou W."/>
            <person name="Sun J."/>
            <person name="Mao Q."/>
            <person name="Liang P."/>
            <person name="Zhou C."/>
            <person name="Tian Y."/>
            <person name="Men J."/>
            <person name="Lv X."/>
            <person name="Huang L."/>
            <person name="Zhou J."/>
            <person name="Hu Y."/>
            <person name="Li R."/>
            <person name="Zhang F."/>
            <person name="Lei H."/>
            <person name="Li X."/>
            <person name="Hu X."/>
            <person name="Liang C."/>
            <person name="Xu J."/>
            <person name="Wu Z."/>
            <person name="Yu X."/>
        </authorList>
    </citation>
    <scope>NUCLEOTIDE SEQUENCE</scope>
    <source>
        <strain>Henan</strain>
    </source>
</reference>
<dbReference type="GO" id="GO:0003677">
    <property type="term" value="F:DNA binding"/>
    <property type="evidence" value="ECO:0007669"/>
    <property type="project" value="InterPro"/>
</dbReference>
<dbReference type="FunFam" id="3.30.160.60:FF:000065">
    <property type="entry name" value="B-cell CLL/lymphoma 6, member B"/>
    <property type="match status" value="1"/>
</dbReference>
<dbReference type="GO" id="GO:0005634">
    <property type="term" value="C:nucleus"/>
    <property type="evidence" value="ECO:0007669"/>
    <property type="project" value="UniProtKB-SubCell"/>
</dbReference>
<dbReference type="PROSITE" id="PS50157">
    <property type="entry name" value="ZINC_FINGER_C2H2_2"/>
    <property type="match status" value="4"/>
</dbReference>
<name>G7YML1_CLOSI</name>
<dbReference type="AlphaFoldDB" id="G7YML1"/>
<dbReference type="GO" id="GO:0010468">
    <property type="term" value="P:regulation of gene expression"/>
    <property type="evidence" value="ECO:0007669"/>
    <property type="project" value="TreeGrafter"/>
</dbReference>
<keyword evidence="3" id="KW-0677">Repeat</keyword>
<dbReference type="Proteomes" id="UP000008909">
    <property type="component" value="Unassembled WGS sequence"/>
</dbReference>
<dbReference type="InterPro" id="IPR036236">
    <property type="entry name" value="Znf_C2H2_sf"/>
</dbReference>
<feature type="compositionally biased region" description="Polar residues" evidence="10">
    <location>
        <begin position="47"/>
        <end position="64"/>
    </location>
</feature>
<proteinExistence type="predicted"/>
<keyword evidence="7" id="KW-0234">DNA repair</keyword>
<sequence>MFLNDLGPSFGISPIFIHQPSSQSTNPNFSLLHRVLSGDRSDSFITGSVSQKEHSAGSSNQNSEGVFPLSPDTDSNRLEAAADLQLHATPRLDGEWCGSQANPSIMVDHEGASPSFAAPHLCEDCGKSFVERCFLLRHRATHGAAKHVCPICNRAFVRDDKLKRHIRCLHSSERPYKCETCPKAFARKDKLQEHVRHHNRDITFSCPICPELFIMRSHLNRHLRGIHKIKLQSNGNQSVVQNLSQTTTNFPLSTKVISESKSAFTPVNNHFASGAMYNNCAGDHATSTFTSAMPNSGLDDLCPNIIRTKSGMKLTVNRDDTKRKKLDISPFPANVGSPCVPVCSSPAVPNVSNPSIEYNLPSNDRLKGLSADVSSQQHQTFDATFKALRYPPGPPLQSNFFPLPAYVSVEPNQHPRYPQLLDQRSTHEHQQMSAPSAWSAAMAASLLAPVNYMGWWSQPNSSIVLPNTPGIIINNLSTASENTPDAYVQSSCASRPVQMNATQSHCSSLASDTQCTSQSSDTFWGQRNESHTIPSVAAAASAQMFASLPPFAQAMYYRAASWAATQNSDAASNQWHTRQSNASSLYPTAIVADDS</sequence>
<evidence type="ECO:0000313" key="13">
    <source>
        <dbReference type="Proteomes" id="UP000008909"/>
    </source>
</evidence>
<dbReference type="PANTHER" id="PTHR16515">
    <property type="entry name" value="PR DOMAIN ZINC FINGER PROTEIN"/>
    <property type="match status" value="1"/>
</dbReference>
<keyword evidence="8" id="KW-0539">Nucleus</keyword>
<dbReference type="InterPro" id="IPR006642">
    <property type="entry name" value="Rad18_UBZ4"/>
</dbReference>
<dbReference type="SUPFAM" id="SSF57667">
    <property type="entry name" value="beta-beta-alpha zinc fingers"/>
    <property type="match status" value="2"/>
</dbReference>
<evidence type="ECO:0000256" key="6">
    <source>
        <dbReference type="ARBA" id="ARBA00022833"/>
    </source>
</evidence>
<evidence type="ECO:0000256" key="8">
    <source>
        <dbReference type="ARBA" id="ARBA00023242"/>
    </source>
</evidence>
<evidence type="ECO:0000256" key="10">
    <source>
        <dbReference type="SAM" id="MobiDB-lite"/>
    </source>
</evidence>
<feature type="domain" description="C2H2-type" evidence="11">
    <location>
        <begin position="120"/>
        <end position="147"/>
    </location>
</feature>
<evidence type="ECO:0000256" key="1">
    <source>
        <dbReference type="ARBA" id="ARBA00004123"/>
    </source>
</evidence>
<evidence type="ECO:0000256" key="2">
    <source>
        <dbReference type="ARBA" id="ARBA00022723"/>
    </source>
</evidence>
<comment type="subcellular location">
    <subcellularLocation>
        <location evidence="1">Nucleus</location>
    </subcellularLocation>
</comment>
<dbReference type="SMART" id="SM00355">
    <property type="entry name" value="ZnF_C2H2"/>
    <property type="match status" value="4"/>
</dbReference>
<keyword evidence="6" id="KW-0862">Zinc</keyword>
<evidence type="ECO:0000256" key="5">
    <source>
        <dbReference type="ARBA" id="ARBA00022771"/>
    </source>
</evidence>
<dbReference type="GO" id="GO:0008270">
    <property type="term" value="F:zinc ion binding"/>
    <property type="evidence" value="ECO:0007669"/>
    <property type="project" value="UniProtKB-KW"/>
</dbReference>
<feature type="region of interest" description="Disordered" evidence="10">
    <location>
        <begin position="47"/>
        <end position="72"/>
    </location>
</feature>
<dbReference type="GO" id="GO:0006281">
    <property type="term" value="P:DNA repair"/>
    <property type="evidence" value="ECO:0007669"/>
    <property type="project" value="UniProtKB-KW"/>
</dbReference>
<dbReference type="Gene3D" id="3.30.160.60">
    <property type="entry name" value="Classic Zinc Finger"/>
    <property type="match status" value="2"/>
</dbReference>
<dbReference type="InterPro" id="IPR013087">
    <property type="entry name" value="Znf_C2H2_type"/>
</dbReference>
<feature type="domain" description="C2H2-type" evidence="11">
    <location>
        <begin position="176"/>
        <end position="203"/>
    </location>
</feature>
<organism evidence="12 13">
    <name type="scientific">Clonorchis sinensis</name>
    <name type="common">Chinese liver fluke</name>
    <dbReference type="NCBI Taxonomy" id="79923"/>
    <lineage>
        <taxon>Eukaryota</taxon>
        <taxon>Metazoa</taxon>
        <taxon>Spiralia</taxon>
        <taxon>Lophotrochozoa</taxon>
        <taxon>Platyhelminthes</taxon>
        <taxon>Trematoda</taxon>
        <taxon>Digenea</taxon>
        <taxon>Opisthorchiida</taxon>
        <taxon>Opisthorchiata</taxon>
        <taxon>Opisthorchiidae</taxon>
        <taxon>Clonorchis</taxon>
    </lineage>
</organism>
<gene>
    <name evidence="12" type="ORF">CLF_112589</name>
</gene>
<evidence type="ECO:0000313" key="12">
    <source>
        <dbReference type="EMBL" id="GAA54192.1"/>
    </source>
</evidence>
<keyword evidence="2" id="KW-0479">Metal-binding</keyword>
<keyword evidence="13" id="KW-1185">Reference proteome</keyword>
<dbReference type="SMART" id="SM00734">
    <property type="entry name" value="ZnF_Rad18"/>
    <property type="match status" value="2"/>
</dbReference>
<keyword evidence="5 9" id="KW-0863">Zinc-finger</keyword>
<reference evidence="12" key="1">
    <citation type="journal article" date="2011" name="Genome Biol.">
        <title>The draft genome of the carcinogenic human liver fluke Clonorchis sinensis.</title>
        <authorList>
            <person name="Wang X."/>
            <person name="Chen W."/>
            <person name="Huang Y."/>
            <person name="Sun J."/>
            <person name="Men J."/>
            <person name="Liu H."/>
            <person name="Luo F."/>
            <person name="Guo L."/>
            <person name="Lv X."/>
            <person name="Deng C."/>
            <person name="Zhou C."/>
            <person name="Fan Y."/>
            <person name="Li X."/>
            <person name="Huang L."/>
            <person name="Hu Y."/>
            <person name="Liang C."/>
            <person name="Hu X."/>
            <person name="Xu J."/>
            <person name="Yu X."/>
        </authorList>
    </citation>
    <scope>NUCLEOTIDE SEQUENCE [LARGE SCALE GENOMIC DNA]</scope>
    <source>
        <strain evidence="12">Henan</strain>
    </source>
</reference>
<protein>
    <submittedName>
        <fullName evidence="12">Zinc finger protein 628</fullName>
    </submittedName>
</protein>
<dbReference type="Pfam" id="PF00096">
    <property type="entry name" value="zf-C2H2"/>
    <property type="match status" value="3"/>
</dbReference>
<accession>G7YML1</accession>